<dbReference type="PRINTS" id="PR00100">
    <property type="entry name" value="AOTCASE"/>
</dbReference>
<evidence type="ECO:0000256" key="5">
    <source>
        <dbReference type="ARBA" id="ARBA00043884"/>
    </source>
</evidence>
<dbReference type="Gene3D" id="3.40.50.1370">
    <property type="entry name" value="Aspartate/ornithine carbamoyltransferase"/>
    <property type="match status" value="2"/>
</dbReference>
<organism evidence="10 11">
    <name type="scientific">Desulfitobacterium dichloroeliminans (strain LMG P-21439 / DCA1)</name>
    <dbReference type="NCBI Taxonomy" id="871963"/>
    <lineage>
        <taxon>Bacteria</taxon>
        <taxon>Bacillati</taxon>
        <taxon>Bacillota</taxon>
        <taxon>Clostridia</taxon>
        <taxon>Eubacteriales</taxon>
        <taxon>Desulfitobacteriaceae</taxon>
        <taxon>Desulfitobacterium</taxon>
    </lineage>
</organism>
<feature type="binding site" evidence="7">
    <location>
        <position position="265"/>
    </location>
    <ligand>
        <name>carbamoyl phosphate</name>
        <dbReference type="ChEBI" id="CHEBI:58228"/>
    </ligand>
</feature>
<feature type="binding site" evidence="7">
    <location>
        <position position="136"/>
    </location>
    <ligand>
        <name>carbamoyl phosphate</name>
        <dbReference type="ChEBI" id="CHEBI:58228"/>
    </ligand>
</feature>
<dbReference type="FunFam" id="3.40.50.1370:FF:000007">
    <property type="entry name" value="Aspartate carbamoyltransferase"/>
    <property type="match status" value="1"/>
</dbReference>
<evidence type="ECO:0000256" key="2">
    <source>
        <dbReference type="ARBA" id="ARBA00008896"/>
    </source>
</evidence>
<dbReference type="PROSITE" id="PS00097">
    <property type="entry name" value="CARBAMOYLTRANSFERASE"/>
    <property type="match status" value="1"/>
</dbReference>
<keyword evidence="4 7" id="KW-0665">Pyrimidine biosynthesis</keyword>
<comment type="catalytic activity">
    <reaction evidence="6 7">
        <text>carbamoyl phosphate + L-aspartate = N-carbamoyl-L-aspartate + phosphate + H(+)</text>
        <dbReference type="Rhea" id="RHEA:20013"/>
        <dbReference type="ChEBI" id="CHEBI:15378"/>
        <dbReference type="ChEBI" id="CHEBI:29991"/>
        <dbReference type="ChEBI" id="CHEBI:32814"/>
        <dbReference type="ChEBI" id="CHEBI:43474"/>
        <dbReference type="ChEBI" id="CHEBI:58228"/>
        <dbReference type="EC" id="2.1.3.2"/>
    </reaction>
</comment>
<evidence type="ECO:0000313" key="11">
    <source>
        <dbReference type="Proteomes" id="UP000010797"/>
    </source>
</evidence>
<feature type="binding site" evidence="7">
    <location>
        <position position="86"/>
    </location>
    <ligand>
        <name>L-aspartate</name>
        <dbReference type="ChEBI" id="CHEBI:29991"/>
    </ligand>
</feature>
<dbReference type="AlphaFoldDB" id="L0FAE4"/>
<comment type="function">
    <text evidence="5 7">Catalyzes the condensation of carbamoyl phosphate and aspartate to form carbamoyl aspartate and inorganic phosphate, the committed step in the de novo pyrimidine nucleotide biosynthesis pathway.</text>
</comment>
<dbReference type="InterPro" id="IPR006132">
    <property type="entry name" value="Asp/Orn_carbamoyltranf_P-bd"/>
</dbReference>
<dbReference type="GO" id="GO:0006207">
    <property type="term" value="P:'de novo' pyrimidine nucleobase biosynthetic process"/>
    <property type="evidence" value="ECO:0007669"/>
    <property type="project" value="InterPro"/>
</dbReference>
<dbReference type="OrthoDB" id="9802587at2"/>
<feature type="binding site" evidence="7">
    <location>
        <position position="58"/>
    </location>
    <ligand>
        <name>carbamoyl phosphate</name>
        <dbReference type="ChEBI" id="CHEBI:58228"/>
    </ligand>
</feature>
<comment type="subunit">
    <text evidence="7">Heterododecamer (2C3:3R2) of six catalytic PyrB chains organized as two trimers (C3), and six regulatory PyrI chains organized as three dimers (R2).</text>
</comment>
<dbReference type="PRINTS" id="PR00101">
    <property type="entry name" value="ATCASE"/>
</dbReference>
<dbReference type="InterPro" id="IPR006131">
    <property type="entry name" value="Asp_carbamoyltransf_Asp/Orn-bd"/>
</dbReference>
<name>L0FAE4_DESDL</name>
<keyword evidence="3 7" id="KW-0808">Transferase</keyword>
<dbReference type="GO" id="GO:0005829">
    <property type="term" value="C:cytosol"/>
    <property type="evidence" value="ECO:0007669"/>
    <property type="project" value="TreeGrafter"/>
</dbReference>
<dbReference type="eggNOG" id="COG0540">
    <property type="taxonomic scope" value="Bacteria"/>
</dbReference>
<dbReference type="SUPFAM" id="SSF53671">
    <property type="entry name" value="Aspartate/ornithine carbamoyltransferase"/>
    <property type="match status" value="1"/>
</dbReference>
<evidence type="ECO:0000256" key="6">
    <source>
        <dbReference type="ARBA" id="ARBA00048859"/>
    </source>
</evidence>
<evidence type="ECO:0000256" key="1">
    <source>
        <dbReference type="ARBA" id="ARBA00004852"/>
    </source>
</evidence>
<feature type="domain" description="Aspartate/ornithine carbamoyltransferase carbamoyl-P binding" evidence="9">
    <location>
        <begin position="6"/>
        <end position="149"/>
    </location>
</feature>
<gene>
    <name evidence="7" type="primary">pyrB</name>
    <name evidence="10" type="ordered locus">Desdi_2770</name>
</gene>
<dbReference type="PANTHER" id="PTHR45753">
    <property type="entry name" value="ORNITHINE CARBAMOYLTRANSFERASE, MITOCHONDRIAL"/>
    <property type="match status" value="1"/>
</dbReference>
<feature type="binding site" evidence="7">
    <location>
        <position position="264"/>
    </location>
    <ligand>
        <name>carbamoyl phosphate</name>
        <dbReference type="ChEBI" id="CHEBI:58228"/>
    </ligand>
</feature>
<feature type="binding site" evidence="7">
    <location>
        <position position="169"/>
    </location>
    <ligand>
        <name>L-aspartate</name>
        <dbReference type="ChEBI" id="CHEBI:29991"/>
    </ligand>
</feature>
<evidence type="ECO:0000256" key="3">
    <source>
        <dbReference type="ARBA" id="ARBA00022679"/>
    </source>
</evidence>
<evidence type="ECO:0000259" key="8">
    <source>
        <dbReference type="Pfam" id="PF00185"/>
    </source>
</evidence>
<comment type="similarity">
    <text evidence="2 7">Belongs to the aspartate/ornithine carbamoyltransferase superfamily. ATCase family.</text>
</comment>
<dbReference type="GO" id="GO:0004070">
    <property type="term" value="F:aspartate carbamoyltransferase activity"/>
    <property type="evidence" value="ECO:0007669"/>
    <property type="project" value="UniProtKB-UniRule"/>
</dbReference>
<dbReference type="Pfam" id="PF00185">
    <property type="entry name" value="OTCace"/>
    <property type="match status" value="1"/>
</dbReference>
<dbReference type="NCBIfam" id="NF002032">
    <property type="entry name" value="PRK00856.1"/>
    <property type="match status" value="1"/>
</dbReference>
<evidence type="ECO:0000256" key="7">
    <source>
        <dbReference type="HAMAP-Rule" id="MF_00001"/>
    </source>
</evidence>
<dbReference type="EMBL" id="CP003344">
    <property type="protein sequence ID" value="AGA70182.1"/>
    <property type="molecule type" value="Genomic_DNA"/>
</dbReference>
<comment type="pathway">
    <text evidence="1 7">Pyrimidine metabolism; UMP biosynthesis via de novo pathway; (S)-dihydroorotate from bicarbonate: step 2/3.</text>
</comment>
<dbReference type="STRING" id="871963.Desdi_2770"/>
<dbReference type="RefSeq" id="WP_015263148.1">
    <property type="nucleotide sequence ID" value="NC_019903.1"/>
</dbReference>
<dbReference type="HAMAP" id="MF_00001">
    <property type="entry name" value="Asp_carb_tr"/>
    <property type="match status" value="1"/>
</dbReference>
<sequence length="312" mass="34146">MGWTRKDILHMEDLKPSEIQIIINTAKPMKEILSRAVKKLPTFRGRSVYNLFFESSTRTRTSFETAAKILGADTTSLAVAQSSVNKGESLLDTVRTLQAMKPDLVVIRHSSSGAAHFLAKELKAGVINAGDGQHEHPTQALLDLYTMQEHLGSVEGKKILLVGDILHSRVARSNVWALKALGAEVVLVGPPTLLTPEIKSWGVKTTYHLDEELAGADVIMALRLQLERQKAGLLPSLREYSQLYGITAERVQRTGKKTLIMHPGPVNRGVEIESSIVNSTQSVIEEQVTNGVAVRMAIMYLLLGGGTNHVVD</sequence>
<dbReference type="InterPro" id="IPR036901">
    <property type="entry name" value="Asp/Orn_carbamoylTrfase_sf"/>
</dbReference>
<dbReference type="HOGENOM" id="CLU_043846_2_0_9"/>
<dbReference type="Pfam" id="PF02729">
    <property type="entry name" value="OTCace_N"/>
    <property type="match status" value="1"/>
</dbReference>
<evidence type="ECO:0000313" key="10">
    <source>
        <dbReference type="EMBL" id="AGA70182.1"/>
    </source>
</evidence>
<feature type="domain" description="Aspartate/ornithine carbamoyltransferase Asp/Orn-binding" evidence="8">
    <location>
        <begin position="155"/>
        <end position="302"/>
    </location>
</feature>
<dbReference type="InterPro" id="IPR006130">
    <property type="entry name" value="Asp/Orn_carbamoylTrfase"/>
</dbReference>
<dbReference type="PANTHER" id="PTHR45753:SF6">
    <property type="entry name" value="ASPARTATE CARBAMOYLTRANSFERASE"/>
    <property type="match status" value="1"/>
</dbReference>
<feature type="binding site" evidence="7">
    <location>
        <position position="139"/>
    </location>
    <ligand>
        <name>carbamoyl phosphate</name>
        <dbReference type="ChEBI" id="CHEBI:58228"/>
    </ligand>
</feature>
<feature type="binding site" evidence="7">
    <location>
        <position position="59"/>
    </location>
    <ligand>
        <name>carbamoyl phosphate</name>
        <dbReference type="ChEBI" id="CHEBI:58228"/>
    </ligand>
</feature>
<reference evidence="11" key="1">
    <citation type="submission" date="2012-02" db="EMBL/GenBank/DDBJ databases">
        <title>Complete sequence of Desulfitobacterium dichloroeliminans LMG P-21439.</title>
        <authorList>
            <person name="Lucas S."/>
            <person name="Han J."/>
            <person name="Lapidus A."/>
            <person name="Cheng J.-F."/>
            <person name="Goodwin L."/>
            <person name="Pitluck S."/>
            <person name="Peters L."/>
            <person name="Ovchinnikova G."/>
            <person name="Teshima H."/>
            <person name="Detter J.C."/>
            <person name="Han C."/>
            <person name="Tapia R."/>
            <person name="Land M."/>
            <person name="Hauser L."/>
            <person name="Kyrpides N."/>
            <person name="Ivanova N."/>
            <person name="Pagani I."/>
            <person name="Kruse T."/>
            <person name="de Vos W.M."/>
            <person name="Boon N."/>
            <person name="Smidt H."/>
            <person name="Woyke T."/>
        </authorList>
    </citation>
    <scope>NUCLEOTIDE SEQUENCE [LARGE SCALE GENOMIC DNA]</scope>
    <source>
        <strain evidence="11">LMG P-21439 / DCA1</strain>
    </source>
</reference>
<dbReference type="NCBIfam" id="TIGR00670">
    <property type="entry name" value="asp_carb_tr"/>
    <property type="match status" value="1"/>
</dbReference>
<dbReference type="EC" id="2.1.3.2" evidence="7"/>
<evidence type="ECO:0000256" key="4">
    <source>
        <dbReference type="ARBA" id="ARBA00022975"/>
    </source>
</evidence>
<dbReference type="InterPro" id="IPR002082">
    <property type="entry name" value="Asp_carbamoyltransf"/>
</dbReference>
<dbReference type="GO" id="GO:0044205">
    <property type="term" value="P:'de novo' UMP biosynthetic process"/>
    <property type="evidence" value="ECO:0007669"/>
    <property type="project" value="UniProtKB-UniRule"/>
</dbReference>
<feature type="binding site" evidence="7">
    <location>
        <position position="108"/>
    </location>
    <ligand>
        <name>carbamoyl phosphate</name>
        <dbReference type="ChEBI" id="CHEBI:58228"/>
    </ligand>
</feature>
<proteinExistence type="inferred from homology"/>
<dbReference type="GO" id="GO:0016597">
    <property type="term" value="F:amino acid binding"/>
    <property type="evidence" value="ECO:0007669"/>
    <property type="project" value="InterPro"/>
</dbReference>
<evidence type="ECO:0000259" key="9">
    <source>
        <dbReference type="Pfam" id="PF02729"/>
    </source>
</evidence>
<dbReference type="Proteomes" id="UP000010797">
    <property type="component" value="Chromosome"/>
</dbReference>
<protein>
    <recommendedName>
        <fullName evidence="7">Aspartate carbamoyltransferase</fullName>
        <ecNumber evidence="7">2.1.3.2</ecNumber>
    </recommendedName>
    <alternativeName>
        <fullName evidence="7">Aspartate transcarbamylase</fullName>
        <shortName evidence="7">ATCase</shortName>
    </alternativeName>
</protein>
<dbReference type="KEGG" id="ddl:Desdi_2770"/>
<accession>L0FAE4</accession>
<keyword evidence="11" id="KW-1185">Reference proteome</keyword>
<dbReference type="UniPathway" id="UPA00070">
    <property type="reaction ID" value="UER00116"/>
</dbReference>
<feature type="binding site" evidence="7">
    <location>
        <position position="223"/>
    </location>
    <ligand>
        <name>L-aspartate</name>
        <dbReference type="ChEBI" id="CHEBI:29991"/>
    </ligand>
</feature>
<dbReference type="GO" id="GO:0006520">
    <property type="term" value="P:amino acid metabolic process"/>
    <property type="evidence" value="ECO:0007669"/>
    <property type="project" value="InterPro"/>
</dbReference>